<proteinExistence type="predicted"/>
<gene>
    <name evidence="1" type="ORF">QIA44_05245</name>
</gene>
<reference evidence="1" key="1">
    <citation type="submission" date="2024-11" db="EMBL/GenBank/DDBJ databases">
        <title>Sequencing of Borrelia variable plasmids from multiple Borrelia sensu lato isolates.</title>
        <authorList>
            <person name="Mongodin E.F."/>
            <person name="Rudenko N."/>
            <person name="Fraser C.M."/>
            <person name="Schutzer S."/>
            <person name="Luft B."/>
            <person name="Morgan R."/>
            <person name="Casjens S."/>
            <person name="Qiu W."/>
        </authorList>
    </citation>
    <scope>NUCLEOTIDE SEQUENCE</scope>
    <source>
        <strain evidence="1">PotiB3</strain>
    </source>
</reference>
<evidence type="ECO:0000313" key="1">
    <source>
        <dbReference type="EMBL" id="XPK47139.1"/>
    </source>
</evidence>
<evidence type="ECO:0000313" key="2">
    <source>
        <dbReference type="Proteomes" id="UP001301963"/>
    </source>
</evidence>
<dbReference type="Proteomes" id="UP001301963">
    <property type="component" value="Plasmid lp28-8"/>
</dbReference>
<protein>
    <submittedName>
        <fullName evidence="1">Variable large family protein</fullName>
    </submittedName>
</protein>
<dbReference type="EMBL" id="CP179539">
    <property type="protein sequence ID" value="XPK47139.1"/>
    <property type="molecule type" value="Genomic_DNA"/>
</dbReference>
<geneLocation type="plasmid" evidence="1 2">
    <name>lp28-8</name>
</geneLocation>
<keyword evidence="2" id="KW-1185">Reference proteome</keyword>
<name>A0ACD5GMJ0_9SPIR</name>
<keyword evidence="1" id="KW-0614">Plasmid</keyword>
<accession>A0ACD5GMJ0</accession>
<sequence>MVEAAKAAGAAATGGAGDAIAAVGAANQAGAVAEEKSVKGIAKGMKGIVEAAEALGVELKVVAAAAGDGNRDAGHLFGNNGDGATAAHIENAADAVSKVSGKQIIKAIVDSKEGAGKKPDEAESPIAAAIGTAQAEAAAFGEDKGMTADDKIAAAIVLRGMAKDGKFAHADGAGVGKAMKIAVESAVNKISGLIKKMVDAAKAAGAAATGAGDAEIAAVTAGGNQAGAVAEENSVKGIAKGMKGIVEAAEELGVELKVAAANANAGHLFGNDANGADGTAAHIANAADAVSKVSGKQIIKAIVDSAEGDGQAPGAATSPIEAAIGTADAGAAFAAGGMRADDKIAAAIVLRGMAKDGKFAHENNAGTRQAMKIRDGGGC</sequence>
<organism evidence="1 2">
    <name type="scientific">Borreliella lusitaniae</name>
    <dbReference type="NCBI Taxonomy" id="100177"/>
    <lineage>
        <taxon>Bacteria</taxon>
        <taxon>Pseudomonadati</taxon>
        <taxon>Spirochaetota</taxon>
        <taxon>Spirochaetia</taxon>
        <taxon>Spirochaetales</taxon>
        <taxon>Borreliaceae</taxon>
        <taxon>Borreliella</taxon>
    </lineage>
</organism>